<reference evidence="7 8" key="1">
    <citation type="submission" date="2016-01" db="EMBL/GenBank/DDBJ databases">
        <title>High potential of lignocellulose degradation of a new Verrucomicrobia species.</title>
        <authorList>
            <person name="Wang Y."/>
            <person name="Shi Y."/>
            <person name="Qiu Z."/>
            <person name="Liu S."/>
            <person name="Yang H."/>
        </authorList>
    </citation>
    <scope>NUCLEOTIDE SEQUENCE [LARGE SCALE GENOMIC DNA]</scope>
    <source>
        <strain evidence="7 8">TSB47</strain>
    </source>
</reference>
<comment type="caution">
    <text evidence="7">The sequence shown here is derived from an EMBL/GenBank/DDBJ whole genome shotgun (WGS) entry which is preliminary data.</text>
</comment>
<dbReference type="EMBL" id="LRRQ01000099">
    <property type="protein sequence ID" value="OAM89271.1"/>
    <property type="molecule type" value="Genomic_DNA"/>
</dbReference>
<evidence type="ECO:0000313" key="7">
    <source>
        <dbReference type="EMBL" id="OAM89271.1"/>
    </source>
</evidence>
<comment type="subcellular location">
    <subcellularLocation>
        <location evidence="1">Membrane</location>
        <topology evidence="1">Multi-pass membrane protein</topology>
    </subcellularLocation>
</comment>
<evidence type="ECO:0000259" key="6">
    <source>
        <dbReference type="Pfam" id="PF04138"/>
    </source>
</evidence>
<dbReference type="Pfam" id="PF04138">
    <property type="entry name" value="GtrA_DPMS_TM"/>
    <property type="match status" value="1"/>
</dbReference>
<feature type="transmembrane region" description="Helical" evidence="5">
    <location>
        <begin position="60"/>
        <end position="85"/>
    </location>
</feature>
<feature type="transmembrane region" description="Helical" evidence="5">
    <location>
        <begin position="20"/>
        <end position="39"/>
    </location>
</feature>
<evidence type="ECO:0000313" key="8">
    <source>
        <dbReference type="Proteomes" id="UP000078486"/>
    </source>
</evidence>
<sequence>MIGGSTFALDLLLLFLLKELINLHYAFAASIAFFVAVSINYAVSRSVVFKGTVRSFNSGYLIFVFIAGGGLVAVALLMLLCVDMLGMNYLLARITIACLVGIWTYLMNLFINFKVAGKP</sequence>
<keyword evidence="4 5" id="KW-0472">Membrane</keyword>
<dbReference type="InterPro" id="IPR007267">
    <property type="entry name" value="GtrA_DPMS_TM"/>
</dbReference>
<evidence type="ECO:0000256" key="2">
    <source>
        <dbReference type="ARBA" id="ARBA00022692"/>
    </source>
</evidence>
<evidence type="ECO:0000256" key="1">
    <source>
        <dbReference type="ARBA" id="ARBA00004141"/>
    </source>
</evidence>
<organism evidence="7 8">
    <name type="scientific">Termitidicoccus mucosus</name>
    <dbReference type="NCBI Taxonomy" id="1184151"/>
    <lineage>
        <taxon>Bacteria</taxon>
        <taxon>Pseudomonadati</taxon>
        <taxon>Verrucomicrobiota</taxon>
        <taxon>Opitutia</taxon>
        <taxon>Opitutales</taxon>
        <taxon>Opitutaceae</taxon>
        <taxon>Termitidicoccus</taxon>
    </lineage>
</organism>
<evidence type="ECO:0000256" key="4">
    <source>
        <dbReference type="ARBA" id="ARBA00023136"/>
    </source>
</evidence>
<dbReference type="GO" id="GO:0000271">
    <property type="term" value="P:polysaccharide biosynthetic process"/>
    <property type="evidence" value="ECO:0007669"/>
    <property type="project" value="InterPro"/>
</dbReference>
<dbReference type="AlphaFoldDB" id="A0A178II09"/>
<protein>
    <recommendedName>
        <fullName evidence="6">GtrA/DPMS transmembrane domain-containing protein</fullName>
    </recommendedName>
</protein>
<dbReference type="GO" id="GO:0016020">
    <property type="term" value="C:membrane"/>
    <property type="evidence" value="ECO:0007669"/>
    <property type="project" value="UniProtKB-SubCell"/>
</dbReference>
<accession>A0A178II09</accession>
<feature type="transmembrane region" description="Helical" evidence="5">
    <location>
        <begin position="91"/>
        <end position="111"/>
    </location>
</feature>
<feature type="domain" description="GtrA/DPMS transmembrane" evidence="6">
    <location>
        <begin position="1"/>
        <end position="112"/>
    </location>
</feature>
<keyword evidence="3 5" id="KW-1133">Transmembrane helix</keyword>
<proteinExistence type="predicted"/>
<keyword evidence="2 5" id="KW-0812">Transmembrane</keyword>
<keyword evidence="8" id="KW-1185">Reference proteome</keyword>
<name>A0A178II09_9BACT</name>
<evidence type="ECO:0000256" key="3">
    <source>
        <dbReference type="ARBA" id="ARBA00022989"/>
    </source>
</evidence>
<evidence type="ECO:0000256" key="5">
    <source>
        <dbReference type="SAM" id="Phobius"/>
    </source>
</evidence>
<gene>
    <name evidence="7" type="ORF">AW736_13525</name>
</gene>
<dbReference type="Proteomes" id="UP000078486">
    <property type="component" value="Unassembled WGS sequence"/>
</dbReference>